<gene>
    <name evidence="2" type="ORF">HERILL_LOCUS15975</name>
</gene>
<dbReference type="EMBL" id="LR899014">
    <property type="protein sequence ID" value="CAD7093707.1"/>
    <property type="molecule type" value="Genomic_DNA"/>
</dbReference>
<sequence length="115" mass="12765">MERFYFILYGAVLLLPIVIPENPEPDETTYATLRSVSSESVEAEDRVEGRSLIGAIETVKKVGNVLQRVGSKIPSGGFLSSQIPSSQEFGRPKMRAIQIIHNIKKDVEDFAKNKS</sequence>
<reference evidence="2 3" key="1">
    <citation type="submission" date="2020-11" db="EMBL/GenBank/DDBJ databases">
        <authorList>
            <person name="Wallbank WR R."/>
            <person name="Pardo Diaz C."/>
            <person name="Kozak K."/>
            <person name="Martin S."/>
            <person name="Jiggins C."/>
            <person name="Moest M."/>
            <person name="Warren A I."/>
            <person name="Generalovic N T."/>
            <person name="Byers J.R.P. K."/>
            <person name="Montejo-Kovacevich G."/>
            <person name="Yen C E."/>
        </authorList>
    </citation>
    <scope>NUCLEOTIDE SEQUENCE [LARGE SCALE GENOMIC DNA]</scope>
</reference>
<feature type="signal peptide" evidence="1">
    <location>
        <begin position="1"/>
        <end position="20"/>
    </location>
</feature>
<dbReference type="Proteomes" id="UP000594454">
    <property type="component" value="Chromosome 6"/>
</dbReference>
<evidence type="ECO:0000256" key="1">
    <source>
        <dbReference type="SAM" id="SignalP"/>
    </source>
</evidence>
<organism evidence="2 3">
    <name type="scientific">Hermetia illucens</name>
    <name type="common">Black soldier fly</name>
    <dbReference type="NCBI Taxonomy" id="343691"/>
    <lineage>
        <taxon>Eukaryota</taxon>
        <taxon>Metazoa</taxon>
        <taxon>Ecdysozoa</taxon>
        <taxon>Arthropoda</taxon>
        <taxon>Hexapoda</taxon>
        <taxon>Insecta</taxon>
        <taxon>Pterygota</taxon>
        <taxon>Neoptera</taxon>
        <taxon>Endopterygota</taxon>
        <taxon>Diptera</taxon>
        <taxon>Brachycera</taxon>
        <taxon>Stratiomyomorpha</taxon>
        <taxon>Stratiomyidae</taxon>
        <taxon>Hermetiinae</taxon>
        <taxon>Hermetia</taxon>
    </lineage>
</organism>
<accession>A0A7R8Z544</accession>
<keyword evidence="3" id="KW-1185">Reference proteome</keyword>
<dbReference type="OrthoDB" id="8093026at2759"/>
<keyword evidence="1" id="KW-0732">Signal</keyword>
<feature type="chain" id="PRO_5031327554" evidence="1">
    <location>
        <begin position="21"/>
        <end position="115"/>
    </location>
</feature>
<dbReference type="InParanoid" id="A0A7R8Z544"/>
<evidence type="ECO:0000313" key="2">
    <source>
        <dbReference type="EMBL" id="CAD7093707.1"/>
    </source>
</evidence>
<protein>
    <submittedName>
        <fullName evidence="2">Uncharacterized protein</fullName>
    </submittedName>
</protein>
<evidence type="ECO:0000313" key="3">
    <source>
        <dbReference type="Proteomes" id="UP000594454"/>
    </source>
</evidence>
<dbReference type="AlphaFoldDB" id="A0A7R8Z544"/>
<name>A0A7R8Z544_HERIL</name>
<proteinExistence type="predicted"/>